<dbReference type="InterPro" id="IPR052967">
    <property type="entry name" value="Stress_Response_Assoc"/>
</dbReference>
<dbReference type="NCBIfam" id="TIGR02271">
    <property type="entry name" value="YsnF/AvaK domain"/>
    <property type="match status" value="1"/>
</dbReference>
<comment type="caution">
    <text evidence="4">The sequence shown here is derived from an EMBL/GenBank/DDBJ whole genome shotgun (WGS) entry which is preliminary data.</text>
</comment>
<feature type="domain" description="DUF2382" evidence="3">
    <location>
        <begin position="180"/>
        <end position="288"/>
    </location>
</feature>
<evidence type="ECO:0000259" key="3">
    <source>
        <dbReference type="Pfam" id="PF09557"/>
    </source>
</evidence>
<feature type="compositionally biased region" description="Basic and acidic residues" evidence="1">
    <location>
        <begin position="164"/>
        <end position="189"/>
    </location>
</feature>
<dbReference type="Gene3D" id="3.90.50.10">
    <property type="entry name" value="Photosynthetic Reaction Center, subunit H, domain 2"/>
    <property type="match status" value="1"/>
</dbReference>
<dbReference type="EMBL" id="BAAANE010000005">
    <property type="protein sequence ID" value="GAA1640361.1"/>
    <property type="molecule type" value="Genomic_DNA"/>
</dbReference>
<dbReference type="PANTHER" id="PTHR38463">
    <property type="entry name" value="STRESS RESPONSE PROTEIN YSNF"/>
    <property type="match status" value="1"/>
</dbReference>
<organism evidence="4 5">
    <name type="scientific">Kribbella alba</name>
    <dbReference type="NCBI Taxonomy" id="190197"/>
    <lineage>
        <taxon>Bacteria</taxon>
        <taxon>Bacillati</taxon>
        <taxon>Actinomycetota</taxon>
        <taxon>Actinomycetes</taxon>
        <taxon>Propionibacteriales</taxon>
        <taxon>Kribbellaceae</taxon>
        <taxon>Kribbella</taxon>
    </lineage>
</organism>
<sequence length="299" mass="32832">MSTAQELERAIGKDVYDVEGNKVGTVANLYASDLSGEPEWVTVKTGLFGNKESFVPLTGAHTERDGLHLGARKDTIKDAPRIDDQGHLSEAEAAELYRHYDLKSAMPGQPRSGQSQPGRYDDAAAGQGMSGNGLRRPGTNEQGMSEHGMDAHGMDGQDLSARGMDARGRDGRGVDGQESMVRSEERLRAGTETVETGRVRLHKHVVTEEQQVTVPVSHEEVHVTREPIGDGEARGGDIQEDEREVVLHEERPVVAKETVPVERVGLDTETVRDEQQVSDTVRKEQIEVEDTTDPKHRRS</sequence>
<keyword evidence="5" id="KW-1185">Reference proteome</keyword>
<dbReference type="InterPro" id="IPR011033">
    <property type="entry name" value="PRC_barrel-like_sf"/>
</dbReference>
<evidence type="ECO:0000313" key="5">
    <source>
        <dbReference type="Proteomes" id="UP001501319"/>
    </source>
</evidence>
<evidence type="ECO:0000256" key="1">
    <source>
        <dbReference type="SAM" id="MobiDB-lite"/>
    </source>
</evidence>
<dbReference type="PANTHER" id="PTHR38463:SF1">
    <property type="entry name" value="STRESS RESPONSE PROTEIN YSNF"/>
    <property type="match status" value="1"/>
</dbReference>
<evidence type="ECO:0000259" key="2">
    <source>
        <dbReference type="Pfam" id="PF05239"/>
    </source>
</evidence>
<feature type="region of interest" description="Disordered" evidence="1">
    <location>
        <begin position="265"/>
        <end position="299"/>
    </location>
</feature>
<dbReference type="RefSeq" id="WP_344112327.1">
    <property type="nucleotide sequence ID" value="NZ_BAAANE010000005.1"/>
</dbReference>
<gene>
    <name evidence="4" type="ORF">GCM10009744_32700</name>
</gene>
<protein>
    <submittedName>
        <fullName evidence="4">PRC and DUF2382 domain-containing protein</fullName>
    </submittedName>
</protein>
<reference evidence="4 5" key="1">
    <citation type="journal article" date="2019" name="Int. J. Syst. Evol. Microbiol.">
        <title>The Global Catalogue of Microorganisms (GCM) 10K type strain sequencing project: providing services to taxonomists for standard genome sequencing and annotation.</title>
        <authorList>
            <consortium name="The Broad Institute Genomics Platform"/>
            <consortium name="The Broad Institute Genome Sequencing Center for Infectious Disease"/>
            <person name="Wu L."/>
            <person name="Ma J."/>
        </authorList>
    </citation>
    <scope>NUCLEOTIDE SEQUENCE [LARGE SCALE GENOMIC DNA]</scope>
    <source>
        <strain evidence="4 5">JCM 14306</strain>
    </source>
</reference>
<accession>A0ABN2FCH5</accession>
<feature type="domain" description="PRC-barrel" evidence="2">
    <location>
        <begin position="11"/>
        <end position="73"/>
    </location>
</feature>
<dbReference type="Pfam" id="PF09557">
    <property type="entry name" value="DUF2382"/>
    <property type="match status" value="1"/>
</dbReference>
<dbReference type="InterPro" id="IPR019060">
    <property type="entry name" value="DUF2382"/>
</dbReference>
<dbReference type="SUPFAM" id="SSF50346">
    <property type="entry name" value="PRC-barrel domain"/>
    <property type="match status" value="1"/>
</dbReference>
<dbReference type="InterPro" id="IPR014747">
    <property type="entry name" value="Bac_photo_RC_H_C"/>
</dbReference>
<feature type="compositionally biased region" description="Basic and acidic residues" evidence="1">
    <location>
        <begin position="265"/>
        <end position="286"/>
    </location>
</feature>
<evidence type="ECO:0000313" key="4">
    <source>
        <dbReference type="EMBL" id="GAA1640361.1"/>
    </source>
</evidence>
<dbReference type="InterPro" id="IPR027275">
    <property type="entry name" value="PRC-brl_dom"/>
</dbReference>
<dbReference type="Proteomes" id="UP001501319">
    <property type="component" value="Unassembled WGS sequence"/>
</dbReference>
<feature type="region of interest" description="Disordered" evidence="1">
    <location>
        <begin position="104"/>
        <end position="191"/>
    </location>
</feature>
<proteinExistence type="predicted"/>
<name>A0ABN2FCH5_9ACTN</name>
<dbReference type="Pfam" id="PF05239">
    <property type="entry name" value="PRC"/>
    <property type="match status" value="1"/>
</dbReference>